<evidence type="ECO:0000313" key="2">
    <source>
        <dbReference type="Proteomes" id="UP000679226"/>
    </source>
</evidence>
<name>A0A975KDZ4_9BACE</name>
<sequence>MIRAFIIGGRVYEMQSPSIKNIILACDILGELPQEGTKKLLKTNPGWNMGKGLFIVTGK</sequence>
<organism evidence="1 2">
    <name type="scientific">Bacteroides eggerthii</name>
    <dbReference type="NCBI Taxonomy" id="28111"/>
    <lineage>
        <taxon>Bacteria</taxon>
        <taxon>Pseudomonadati</taxon>
        <taxon>Bacteroidota</taxon>
        <taxon>Bacteroidia</taxon>
        <taxon>Bacteroidales</taxon>
        <taxon>Bacteroidaceae</taxon>
        <taxon>Bacteroides</taxon>
    </lineage>
</organism>
<accession>A0A975KDZ4</accession>
<reference evidence="1" key="1">
    <citation type="journal article" date="2021" name="PLoS Genet.">
        <title>Mobile Type VI secretion system loci of the gut Bacteroidales display extensive intra-ecosystem transfer, multi-species spread and geographical clustering.</title>
        <authorList>
            <person name="Garcia-Bayona L."/>
            <person name="Coyne M.J."/>
            <person name="Comstock L.E."/>
        </authorList>
    </citation>
    <scope>NUCLEOTIDE SEQUENCE</scope>
    <source>
        <strain evidence="1">CL11T00C20</strain>
    </source>
</reference>
<dbReference type="AlphaFoldDB" id="A0A975KDZ4"/>
<proteinExistence type="predicted"/>
<evidence type="ECO:0000313" key="1">
    <source>
        <dbReference type="EMBL" id="QUT44330.1"/>
    </source>
</evidence>
<dbReference type="EMBL" id="CP072227">
    <property type="protein sequence ID" value="QUT44330.1"/>
    <property type="molecule type" value="Genomic_DNA"/>
</dbReference>
<protein>
    <submittedName>
        <fullName evidence="1">Uncharacterized protein</fullName>
    </submittedName>
</protein>
<dbReference type="Proteomes" id="UP000679226">
    <property type="component" value="Chromosome"/>
</dbReference>
<dbReference type="KEGG" id="beg:INE88_01120"/>
<dbReference type="RefSeq" id="WP_211454857.1">
    <property type="nucleotide sequence ID" value="NZ_CP072227.1"/>
</dbReference>
<gene>
    <name evidence="1" type="ORF">INE88_01120</name>
</gene>